<gene>
    <name evidence="1" type="ORF">GCM10023313_01440</name>
</gene>
<dbReference type="EMBL" id="BAABJI010000001">
    <property type="protein sequence ID" value="GAA4902705.1"/>
    <property type="molecule type" value="Genomic_DNA"/>
</dbReference>
<evidence type="ECO:0000313" key="2">
    <source>
        <dbReference type="Proteomes" id="UP001501436"/>
    </source>
</evidence>
<accession>A0ABP9FGZ2</accession>
<keyword evidence="2" id="KW-1185">Reference proteome</keyword>
<dbReference type="RefSeq" id="WP_345328914.1">
    <property type="nucleotide sequence ID" value="NZ_BAABJI010000001.1"/>
</dbReference>
<organism evidence="1 2">
    <name type="scientific">Mucilaginibacter defluvii</name>
    <dbReference type="NCBI Taxonomy" id="1196019"/>
    <lineage>
        <taxon>Bacteria</taxon>
        <taxon>Pseudomonadati</taxon>
        <taxon>Bacteroidota</taxon>
        <taxon>Sphingobacteriia</taxon>
        <taxon>Sphingobacteriales</taxon>
        <taxon>Sphingobacteriaceae</taxon>
        <taxon>Mucilaginibacter</taxon>
    </lineage>
</organism>
<reference evidence="2" key="1">
    <citation type="journal article" date="2019" name="Int. J. Syst. Evol. Microbiol.">
        <title>The Global Catalogue of Microorganisms (GCM) 10K type strain sequencing project: providing services to taxonomists for standard genome sequencing and annotation.</title>
        <authorList>
            <consortium name="The Broad Institute Genomics Platform"/>
            <consortium name="The Broad Institute Genome Sequencing Center for Infectious Disease"/>
            <person name="Wu L."/>
            <person name="Ma J."/>
        </authorList>
    </citation>
    <scope>NUCLEOTIDE SEQUENCE [LARGE SCALE GENOMIC DNA]</scope>
    <source>
        <strain evidence="2">JCM 18283</strain>
    </source>
</reference>
<dbReference type="Proteomes" id="UP001501436">
    <property type="component" value="Unassembled WGS sequence"/>
</dbReference>
<proteinExistence type="predicted"/>
<evidence type="ECO:0000313" key="1">
    <source>
        <dbReference type="EMBL" id="GAA4902705.1"/>
    </source>
</evidence>
<comment type="caution">
    <text evidence="1">The sequence shown here is derived from an EMBL/GenBank/DDBJ whole genome shotgun (WGS) entry which is preliminary data.</text>
</comment>
<sequence length="66" mass="7616">MAEGTEQPDEALSLLRHDVNNQLSNINLCLEQLKYEVTDPTEDYRFYLEAIAISCKKIQELMAVKQ</sequence>
<protein>
    <recommendedName>
        <fullName evidence="3">Signal transduction histidine kinase dimerisation/phosphoacceptor domain-containing protein</fullName>
    </recommendedName>
</protein>
<evidence type="ECO:0008006" key="3">
    <source>
        <dbReference type="Google" id="ProtNLM"/>
    </source>
</evidence>
<name>A0ABP9FGZ2_9SPHI</name>